<evidence type="ECO:0000256" key="6">
    <source>
        <dbReference type="ARBA" id="ARBA00020990"/>
    </source>
</evidence>
<keyword evidence="16" id="KW-1185">Reference proteome</keyword>
<feature type="domain" description="Quinolinate phosphoribosyl transferase C-terminal" evidence="12">
    <location>
        <begin position="232"/>
        <end position="396"/>
    </location>
</feature>
<dbReference type="InterPro" id="IPR037099">
    <property type="entry name" value="Fum_R/Succ_DH_flav-like_C_sf"/>
</dbReference>
<dbReference type="STRING" id="55544.A0A4D9DC08"/>
<evidence type="ECO:0000256" key="7">
    <source>
        <dbReference type="ARBA" id="ARBA00022642"/>
    </source>
</evidence>
<evidence type="ECO:0000313" key="16">
    <source>
        <dbReference type="Proteomes" id="UP000297703"/>
    </source>
</evidence>
<evidence type="ECO:0000256" key="11">
    <source>
        <dbReference type="ARBA" id="ARBA00047445"/>
    </source>
</evidence>
<organism evidence="15 16">
    <name type="scientific">Platysternon megacephalum</name>
    <name type="common">big-headed turtle</name>
    <dbReference type="NCBI Taxonomy" id="55544"/>
    <lineage>
        <taxon>Eukaryota</taxon>
        <taxon>Metazoa</taxon>
        <taxon>Chordata</taxon>
        <taxon>Craniata</taxon>
        <taxon>Vertebrata</taxon>
        <taxon>Euteleostomi</taxon>
        <taxon>Archelosauria</taxon>
        <taxon>Testudinata</taxon>
        <taxon>Testudines</taxon>
        <taxon>Cryptodira</taxon>
        <taxon>Durocryptodira</taxon>
        <taxon>Testudinoidea</taxon>
        <taxon>Platysternidae</taxon>
        <taxon>Platysternon</taxon>
    </lineage>
</organism>
<comment type="subunit">
    <text evidence="4">Hexamer formed by 3 homodimers.</text>
</comment>
<dbReference type="EMBL" id="QXTE01013571">
    <property type="protein sequence ID" value="TFJ95136.1"/>
    <property type="molecule type" value="Genomic_DNA"/>
</dbReference>
<evidence type="ECO:0000256" key="10">
    <source>
        <dbReference type="ARBA" id="ARBA00033102"/>
    </source>
</evidence>
<comment type="similarity">
    <text evidence="3">Belongs to the NadC/ModD family.</text>
</comment>
<comment type="function">
    <text evidence="1">Involved in the catabolism of quinolinic acid (QA).</text>
</comment>
<dbReference type="OrthoDB" id="10067394at2759"/>
<accession>A0A4D9DC08</accession>
<name>A0A4D9DC08_9SAUR</name>
<comment type="caution">
    <text evidence="15">The sequence shown here is derived from an EMBL/GenBank/DDBJ whole genome shotgun (WGS) entry which is preliminary data.</text>
</comment>
<feature type="domain" description="Fumarate reductase/succinate dehydrogenase flavoprotein-like C-terminal" evidence="14">
    <location>
        <begin position="66"/>
        <end position="128"/>
    </location>
</feature>
<dbReference type="InterPro" id="IPR002638">
    <property type="entry name" value="Quinolinate_PRibosylTrfase_C"/>
</dbReference>
<evidence type="ECO:0000256" key="8">
    <source>
        <dbReference type="ARBA" id="ARBA00022676"/>
    </source>
</evidence>
<dbReference type="SUPFAM" id="SSF46977">
    <property type="entry name" value="Succinate dehydrogenase/fumarate reductase flavoprotein C-terminal domain"/>
    <property type="match status" value="1"/>
</dbReference>
<dbReference type="SUPFAM" id="SSF51690">
    <property type="entry name" value="Nicotinate/Quinolinate PRTase C-terminal domain-like"/>
    <property type="match status" value="1"/>
</dbReference>
<dbReference type="InterPro" id="IPR027277">
    <property type="entry name" value="NadC/ModD"/>
</dbReference>
<evidence type="ECO:0000256" key="3">
    <source>
        <dbReference type="ARBA" id="ARBA00009400"/>
    </source>
</evidence>
<dbReference type="Pfam" id="PF01729">
    <property type="entry name" value="QRPTase_C"/>
    <property type="match status" value="1"/>
</dbReference>
<reference evidence="15 16" key="2">
    <citation type="submission" date="2019-04" db="EMBL/GenBank/DDBJ databases">
        <title>The genome sequence of big-headed turtle.</title>
        <authorList>
            <person name="Gong S."/>
        </authorList>
    </citation>
    <scope>NUCLEOTIDE SEQUENCE [LARGE SCALE GENOMIC DNA]</scope>
    <source>
        <strain evidence="15">DO16091913</strain>
        <tissue evidence="15">Muscle</tissue>
    </source>
</reference>
<dbReference type="Gene3D" id="3.20.20.70">
    <property type="entry name" value="Aldolase class I"/>
    <property type="match status" value="1"/>
</dbReference>
<dbReference type="InterPro" id="IPR004393">
    <property type="entry name" value="NadC"/>
</dbReference>
<dbReference type="NCBIfam" id="TIGR00078">
    <property type="entry name" value="nadC"/>
    <property type="match status" value="1"/>
</dbReference>
<feature type="domain" description="Quinolinate phosphoribosyl transferase N-terminal" evidence="13">
    <location>
        <begin position="142"/>
        <end position="230"/>
    </location>
</feature>
<dbReference type="Pfam" id="PF02749">
    <property type="entry name" value="QRPTase_N"/>
    <property type="match status" value="1"/>
</dbReference>
<keyword evidence="9 15" id="KW-0808">Transferase</keyword>
<evidence type="ECO:0000256" key="5">
    <source>
        <dbReference type="ARBA" id="ARBA00011944"/>
    </source>
</evidence>
<keyword evidence="7" id="KW-0662">Pyridine nucleotide biosynthesis</keyword>
<dbReference type="Gene3D" id="3.90.1170.20">
    <property type="entry name" value="Quinolinate phosphoribosyl transferase, N-terminal domain"/>
    <property type="match status" value="1"/>
</dbReference>
<reference evidence="15 16" key="1">
    <citation type="submission" date="2019-04" db="EMBL/GenBank/DDBJ databases">
        <title>Draft genome of the big-headed turtle Platysternon megacephalum.</title>
        <authorList>
            <person name="Gong S."/>
        </authorList>
    </citation>
    <scope>NUCLEOTIDE SEQUENCE [LARGE SCALE GENOMIC DNA]</scope>
    <source>
        <strain evidence="15">DO16091913</strain>
        <tissue evidence="15">Muscle</tissue>
    </source>
</reference>
<dbReference type="EC" id="2.4.2.19" evidence="5"/>
<dbReference type="GO" id="GO:0004514">
    <property type="term" value="F:nicotinate-nucleotide diphosphorylase (carboxylating) activity"/>
    <property type="evidence" value="ECO:0007669"/>
    <property type="project" value="UniProtKB-EC"/>
</dbReference>
<dbReference type="InterPro" id="IPR022412">
    <property type="entry name" value="Quinolinate_PRibosylTrfase_N"/>
</dbReference>
<dbReference type="InterPro" id="IPR015939">
    <property type="entry name" value="Fum_Rdtase/Succ_DH_flav-like_C"/>
</dbReference>
<dbReference type="GO" id="GO:0032259">
    <property type="term" value="P:methylation"/>
    <property type="evidence" value="ECO:0007669"/>
    <property type="project" value="UniProtKB-KW"/>
</dbReference>
<evidence type="ECO:0000256" key="1">
    <source>
        <dbReference type="ARBA" id="ARBA00003237"/>
    </source>
</evidence>
<protein>
    <recommendedName>
        <fullName evidence="6">Nicotinate-nucleotide pyrophosphorylase [carboxylating]</fullName>
        <ecNumber evidence="5">2.4.2.19</ecNumber>
    </recommendedName>
    <alternativeName>
        <fullName evidence="10">Quinolinate phosphoribosyltransferase [decarboxylating]</fullName>
    </alternativeName>
</protein>
<dbReference type="FunFam" id="3.20.20.70:FF:000030">
    <property type="entry name" value="Nicotinate-nucleotide pyrophosphorylase, carboxylating"/>
    <property type="match status" value="1"/>
</dbReference>
<dbReference type="PANTHER" id="PTHR32179">
    <property type="entry name" value="NICOTINATE-NUCLEOTIDE PYROPHOSPHORYLASE [CARBOXYLATING]"/>
    <property type="match status" value="1"/>
</dbReference>
<comment type="pathway">
    <text evidence="2">Cofactor biosynthesis; NAD(+) biosynthesis; nicotinate D-ribonucleotide from quinolinate: step 1/1.</text>
</comment>
<dbReference type="Proteomes" id="UP000297703">
    <property type="component" value="Unassembled WGS sequence"/>
</dbReference>
<dbReference type="PANTHER" id="PTHR32179:SF3">
    <property type="entry name" value="NICOTINATE-NUCLEOTIDE PYROPHOSPHORYLASE [CARBOXYLATING]"/>
    <property type="match status" value="1"/>
</dbReference>
<evidence type="ECO:0000256" key="4">
    <source>
        <dbReference type="ARBA" id="ARBA00011218"/>
    </source>
</evidence>
<evidence type="ECO:0000256" key="2">
    <source>
        <dbReference type="ARBA" id="ARBA00004893"/>
    </source>
</evidence>
<keyword evidence="8" id="KW-0328">Glycosyltransferase</keyword>
<dbReference type="GO" id="GO:0034213">
    <property type="term" value="P:quinolinate catabolic process"/>
    <property type="evidence" value="ECO:0007669"/>
    <property type="project" value="TreeGrafter"/>
</dbReference>
<dbReference type="GO" id="GO:0009435">
    <property type="term" value="P:NAD+ biosynthetic process"/>
    <property type="evidence" value="ECO:0007669"/>
    <property type="project" value="UniProtKB-UniPathway"/>
</dbReference>
<evidence type="ECO:0000259" key="13">
    <source>
        <dbReference type="Pfam" id="PF02749"/>
    </source>
</evidence>
<dbReference type="Gene3D" id="1.20.58.100">
    <property type="entry name" value="Fumarate reductase/succinate dehydrogenase flavoprotein-like, C-terminal domain"/>
    <property type="match status" value="1"/>
</dbReference>
<keyword evidence="15" id="KW-0489">Methyltransferase</keyword>
<dbReference type="InterPro" id="IPR037128">
    <property type="entry name" value="Quinolinate_PRibosylTase_N_sf"/>
</dbReference>
<dbReference type="GO" id="GO:0016491">
    <property type="term" value="F:oxidoreductase activity"/>
    <property type="evidence" value="ECO:0007669"/>
    <property type="project" value="InterPro"/>
</dbReference>
<evidence type="ECO:0000313" key="15">
    <source>
        <dbReference type="EMBL" id="TFJ95136.1"/>
    </source>
</evidence>
<sequence>MLVGDRLGFETTYPAPRQELDLVDPSARIGLQTAADQGLGVSRTEAGIAAAAAVLDSLACSVDLTRDALEVTNLATLAAVVAAGAAHRTESRGCHRRADFPHTDEAWRVRLVATLSKDGVNLSSIPLSPKSTLAEDLQWGPDVTSQLTLPDVNVSADVVARGAGTLAGVPIAAAVAYIYAAQCGVDVVVDTYLTDGTRVEPQDIVMTVTGPVKCLLTAERTLLNILCQLSGVATATAAWVDALEGTPTRVRDTRKTVPGLRIAQKYAVRCGGGVNHRMGLGDAALIKDNHVAACGSVSEAFRRVRDAHPDLPIEVECDSVHQVREAIDAGATFILLDNMQPADMARAVDLASPLGVLTEASGGLTLPSAQMVGATGVDFVAVGAITHSTKVLDLAFDVRPLG</sequence>
<evidence type="ECO:0000256" key="9">
    <source>
        <dbReference type="ARBA" id="ARBA00022679"/>
    </source>
</evidence>
<evidence type="ECO:0000259" key="14">
    <source>
        <dbReference type="Pfam" id="PF02910"/>
    </source>
</evidence>
<proteinExistence type="inferred from homology"/>
<dbReference type="InterPro" id="IPR036068">
    <property type="entry name" value="Nicotinate_pribotase-like_C"/>
</dbReference>
<dbReference type="Pfam" id="PF02910">
    <property type="entry name" value="Succ_DH_flav_C"/>
    <property type="match status" value="1"/>
</dbReference>
<dbReference type="SUPFAM" id="SSF54675">
    <property type="entry name" value="Nicotinate/Quinolinate PRTase N-terminal domain-like"/>
    <property type="match status" value="1"/>
</dbReference>
<evidence type="ECO:0000259" key="12">
    <source>
        <dbReference type="Pfam" id="PF01729"/>
    </source>
</evidence>
<comment type="catalytic activity">
    <reaction evidence="11">
        <text>nicotinate beta-D-ribonucleotide + CO2 + diphosphate = quinolinate + 5-phospho-alpha-D-ribose 1-diphosphate + 2 H(+)</text>
        <dbReference type="Rhea" id="RHEA:12733"/>
        <dbReference type="ChEBI" id="CHEBI:15378"/>
        <dbReference type="ChEBI" id="CHEBI:16526"/>
        <dbReference type="ChEBI" id="CHEBI:29959"/>
        <dbReference type="ChEBI" id="CHEBI:33019"/>
        <dbReference type="ChEBI" id="CHEBI:57502"/>
        <dbReference type="ChEBI" id="CHEBI:58017"/>
        <dbReference type="EC" id="2.4.2.19"/>
    </reaction>
</comment>
<dbReference type="GO" id="GO:0005737">
    <property type="term" value="C:cytoplasm"/>
    <property type="evidence" value="ECO:0007669"/>
    <property type="project" value="TreeGrafter"/>
</dbReference>
<dbReference type="AlphaFoldDB" id="A0A4D9DC08"/>
<dbReference type="GO" id="GO:0008168">
    <property type="term" value="F:methyltransferase activity"/>
    <property type="evidence" value="ECO:0007669"/>
    <property type="project" value="UniProtKB-KW"/>
</dbReference>
<gene>
    <name evidence="15" type="ORF">DR999_PMT23437</name>
</gene>
<dbReference type="UniPathway" id="UPA00253">
    <property type="reaction ID" value="UER00331"/>
</dbReference>
<dbReference type="InterPro" id="IPR013785">
    <property type="entry name" value="Aldolase_TIM"/>
</dbReference>
<dbReference type="CDD" id="cd01572">
    <property type="entry name" value="QPRTase"/>
    <property type="match status" value="1"/>
</dbReference>